<accession>A0ABS0ATP9</accession>
<dbReference type="PROSITE" id="PS51257">
    <property type="entry name" value="PROKAR_LIPOPROTEIN"/>
    <property type="match status" value="1"/>
</dbReference>
<name>A0ABS0ATP9_9GAMM</name>
<organism evidence="1 2">
    <name type="scientific">Alloalcanivorax profundimaris</name>
    <dbReference type="NCBI Taxonomy" id="2735259"/>
    <lineage>
        <taxon>Bacteria</taxon>
        <taxon>Pseudomonadati</taxon>
        <taxon>Pseudomonadota</taxon>
        <taxon>Gammaproteobacteria</taxon>
        <taxon>Oceanospirillales</taxon>
        <taxon>Alcanivoracaceae</taxon>
        <taxon>Alloalcanivorax</taxon>
    </lineage>
</organism>
<sequence>MDIKPKPLLGGGLLALMLTACGGGGGGGGGSDGANTPTPSTRELPQEMAAVVDQSNEFTNEFCPDTTNGQAPGAELDPAACLQEAEDGEGGDVPGLDGVVARFCPVAAQSFDPGGLFDPAAFEAAFANPRGFITDGPLSFPVACLQESATNLGGIQELVGGDNPLTDQLCPQAAAAEEFDPATCFSEVAGSLGGDGLPSLPGGGGDGSPIGGAEQICPEASQSERGPEMAINCLSETTRVYITIMDMITNPNPVTGAVCPVEDSTGRVDPVVCFEEALSGGGMPSLPGLGDLPGLPGLPGGGDGGDTPELPGEFTDALSAICPDTLEGEIGPTTPVDCLTEAGGNLGGLTDLLGGLGGGNPLTDALCPVASGGDSLDPAACFSEALANLPSGGGGGEPQIPGTGMLLEQICPSAAAGELGPTTPIECLSELGSGFGGLEDLLGALGGEGGNPLTDQLCPAASEGGQPDPAACFMEALEGLPGALPLPGGDGGGTPEIPGADQLLGQICPITADGEIGPTTPVDCLTEAGGNLGGLQDLLGGLGGSNPLTDALCPAASGADQLDPAACLTEALGNLPGAPGGDGGVPEIPGLGDGLSQICPTTVEAGVGPTTPIDCLVEAGGNLEQLQDLLGGGLGGGDEGGDTITSQLCPEAGAGGLSPTLPFECLLEAGGNLPDLLTGLLGGLAP</sequence>
<comment type="caution">
    <text evidence="1">The sequence shown here is derived from an EMBL/GenBank/DDBJ whole genome shotgun (WGS) entry which is preliminary data.</text>
</comment>
<evidence type="ECO:0000313" key="1">
    <source>
        <dbReference type="EMBL" id="MBF5057493.1"/>
    </source>
</evidence>
<gene>
    <name evidence="1" type="ORF">Y5W_02787</name>
</gene>
<proteinExistence type="predicted"/>
<dbReference type="RefSeq" id="WP_194865704.1">
    <property type="nucleotide sequence ID" value="NZ_ARXX01000047.1"/>
</dbReference>
<reference evidence="1 2" key="1">
    <citation type="submission" date="2012-09" db="EMBL/GenBank/DDBJ databases">
        <title>Genome Sequence of alkane-degrading Bacterium Alcanivorax sp. 521-1.</title>
        <authorList>
            <person name="Lai Q."/>
            <person name="Shao Z."/>
        </authorList>
    </citation>
    <scope>NUCLEOTIDE SEQUENCE [LARGE SCALE GENOMIC DNA]</scope>
    <source>
        <strain evidence="1 2">521-1</strain>
    </source>
</reference>
<keyword evidence="2" id="KW-1185">Reference proteome</keyword>
<protein>
    <submittedName>
        <fullName evidence="1">Uncharacterized protein</fullName>
    </submittedName>
</protein>
<dbReference type="Proteomes" id="UP000662703">
    <property type="component" value="Unassembled WGS sequence"/>
</dbReference>
<dbReference type="EMBL" id="ARXX01000047">
    <property type="protein sequence ID" value="MBF5057493.1"/>
    <property type="molecule type" value="Genomic_DNA"/>
</dbReference>
<evidence type="ECO:0000313" key="2">
    <source>
        <dbReference type="Proteomes" id="UP000662703"/>
    </source>
</evidence>